<organism evidence="1 2">
    <name type="scientific">Dreissena polymorpha</name>
    <name type="common">Zebra mussel</name>
    <name type="synonym">Mytilus polymorpha</name>
    <dbReference type="NCBI Taxonomy" id="45954"/>
    <lineage>
        <taxon>Eukaryota</taxon>
        <taxon>Metazoa</taxon>
        <taxon>Spiralia</taxon>
        <taxon>Lophotrochozoa</taxon>
        <taxon>Mollusca</taxon>
        <taxon>Bivalvia</taxon>
        <taxon>Autobranchia</taxon>
        <taxon>Heteroconchia</taxon>
        <taxon>Euheterodonta</taxon>
        <taxon>Imparidentia</taxon>
        <taxon>Neoheterodontei</taxon>
        <taxon>Myida</taxon>
        <taxon>Dreissenoidea</taxon>
        <taxon>Dreissenidae</taxon>
        <taxon>Dreissena</taxon>
    </lineage>
</organism>
<evidence type="ECO:0000313" key="1">
    <source>
        <dbReference type="EMBL" id="KAH3734969.1"/>
    </source>
</evidence>
<comment type="caution">
    <text evidence="1">The sequence shown here is derived from an EMBL/GenBank/DDBJ whole genome shotgun (WGS) entry which is preliminary data.</text>
</comment>
<dbReference type="EMBL" id="JAIWYP010000011">
    <property type="protein sequence ID" value="KAH3734969.1"/>
    <property type="molecule type" value="Genomic_DNA"/>
</dbReference>
<sequence>MSQDRVVALLQEACSLYWETTQVETILVMCKHLSGLLSHSLWGDICTLSYQWAGKARVQHTAPD</sequence>
<keyword evidence="2" id="KW-1185">Reference proteome</keyword>
<dbReference type="Proteomes" id="UP000828390">
    <property type="component" value="Unassembled WGS sequence"/>
</dbReference>
<accession>A0A9D4CYM1</accession>
<protein>
    <submittedName>
        <fullName evidence="1">Uncharacterized protein</fullName>
    </submittedName>
</protein>
<evidence type="ECO:0000313" key="2">
    <source>
        <dbReference type="Proteomes" id="UP000828390"/>
    </source>
</evidence>
<gene>
    <name evidence="1" type="ORF">DPMN_041429</name>
</gene>
<dbReference type="AlphaFoldDB" id="A0A9D4CYM1"/>
<reference evidence="1" key="1">
    <citation type="journal article" date="2019" name="bioRxiv">
        <title>The Genome of the Zebra Mussel, Dreissena polymorpha: A Resource for Invasive Species Research.</title>
        <authorList>
            <person name="McCartney M.A."/>
            <person name="Auch B."/>
            <person name="Kono T."/>
            <person name="Mallez S."/>
            <person name="Zhang Y."/>
            <person name="Obille A."/>
            <person name="Becker A."/>
            <person name="Abrahante J.E."/>
            <person name="Garbe J."/>
            <person name="Badalamenti J.P."/>
            <person name="Herman A."/>
            <person name="Mangelson H."/>
            <person name="Liachko I."/>
            <person name="Sullivan S."/>
            <person name="Sone E.D."/>
            <person name="Koren S."/>
            <person name="Silverstein K.A.T."/>
            <person name="Beckman K.B."/>
            <person name="Gohl D.M."/>
        </authorList>
    </citation>
    <scope>NUCLEOTIDE SEQUENCE</scope>
    <source>
        <strain evidence="1">Duluth1</strain>
        <tissue evidence="1">Whole animal</tissue>
    </source>
</reference>
<name>A0A9D4CYM1_DREPO</name>
<proteinExistence type="predicted"/>
<reference evidence="1" key="2">
    <citation type="submission" date="2020-11" db="EMBL/GenBank/DDBJ databases">
        <authorList>
            <person name="McCartney M.A."/>
            <person name="Auch B."/>
            <person name="Kono T."/>
            <person name="Mallez S."/>
            <person name="Becker A."/>
            <person name="Gohl D.M."/>
            <person name="Silverstein K.A.T."/>
            <person name="Koren S."/>
            <person name="Bechman K.B."/>
            <person name="Herman A."/>
            <person name="Abrahante J.E."/>
            <person name="Garbe J."/>
        </authorList>
    </citation>
    <scope>NUCLEOTIDE SEQUENCE</scope>
    <source>
        <strain evidence="1">Duluth1</strain>
        <tissue evidence="1">Whole animal</tissue>
    </source>
</reference>